<reference evidence="3" key="1">
    <citation type="journal article" date="2011" name="Nature">
        <title>Genome sequence and analysis of the tuber crop potato.</title>
        <authorList>
            <consortium name="The Potato Genome Sequencing Consortium"/>
        </authorList>
    </citation>
    <scope>NUCLEOTIDE SEQUENCE [LARGE SCALE GENOMIC DNA]</scope>
    <source>
        <strain evidence="3">cv. DM1-3 516 R44</strain>
    </source>
</reference>
<dbReference type="EnsemblPlants" id="PGSC0003DMT400094312">
    <property type="protein sequence ID" value="PGSC0003DMT400094312"/>
    <property type="gene ID" value="PGSC0003DMG400043883"/>
</dbReference>
<proteinExistence type="predicted"/>
<name>M1DTV5_SOLTU</name>
<dbReference type="Proteomes" id="UP000011115">
    <property type="component" value="Unassembled WGS sequence"/>
</dbReference>
<evidence type="ECO:0000313" key="2">
    <source>
        <dbReference type="EnsemblPlants" id="PGSC0003DMT400094312"/>
    </source>
</evidence>
<dbReference type="PaxDb" id="4113-PGSC0003DMT400094312"/>
<keyword evidence="3" id="KW-1185">Reference proteome</keyword>
<protein>
    <submittedName>
        <fullName evidence="2">Integrase core domain containing protein</fullName>
    </submittedName>
</protein>
<dbReference type="Gramene" id="PGSC0003DMT400094312">
    <property type="protein sequence ID" value="PGSC0003DMT400094312"/>
    <property type="gene ID" value="PGSC0003DMG400043883"/>
</dbReference>
<sequence>MARIQNLEARMATLLHHIQPWMQKSIVESEARMERKMEGMMDRKVQAVNKHLDAFELRVLERSALGIDLSALQANFASLRTDIDALIAAPSVETQAAPTALADDIVLEALFSRTAEEGPAQTHAKGKRYRPHHTEEEKAQKRQRRQEKEARWASIEDEELRQRRVRERAADASSSAPVAEVQPILRDLVSTTIGAEQLIESTTEGARISEVGTTEGAPTDVPAGSGKPDPLAC</sequence>
<reference evidence="2" key="2">
    <citation type="submission" date="2015-06" db="UniProtKB">
        <authorList>
            <consortium name="EnsemblPlants"/>
        </authorList>
    </citation>
    <scope>IDENTIFICATION</scope>
    <source>
        <strain evidence="2">DM1-3 516 R44</strain>
    </source>
</reference>
<dbReference type="AlphaFoldDB" id="M1DTV5"/>
<organism evidence="2 3">
    <name type="scientific">Solanum tuberosum</name>
    <name type="common">Potato</name>
    <dbReference type="NCBI Taxonomy" id="4113"/>
    <lineage>
        <taxon>Eukaryota</taxon>
        <taxon>Viridiplantae</taxon>
        <taxon>Streptophyta</taxon>
        <taxon>Embryophyta</taxon>
        <taxon>Tracheophyta</taxon>
        <taxon>Spermatophyta</taxon>
        <taxon>Magnoliopsida</taxon>
        <taxon>eudicotyledons</taxon>
        <taxon>Gunneridae</taxon>
        <taxon>Pentapetalae</taxon>
        <taxon>asterids</taxon>
        <taxon>lamiids</taxon>
        <taxon>Solanales</taxon>
        <taxon>Solanaceae</taxon>
        <taxon>Solanoideae</taxon>
        <taxon>Solaneae</taxon>
        <taxon>Solanum</taxon>
    </lineage>
</organism>
<feature type="region of interest" description="Disordered" evidence="1">
    <location>
        <begin position="200"/>
        <end position="233"/>
    </location>
</feature>
<dbReference type="HOGENOM" id="CLU_028647_6_0_1"/>
<accession>M1DTV5</accession>
<dbReference type="InParanoid" id="M1DTV5"/>
<evidence type="ECO:0000313" key="3">
    <source>
        <dbReference type="Proteomes" id="UP000011115"/>
    </source>
</evidence>
<feature type="region of interest" description="Disordered" evidence="1">
    <location>
        <begin position="116"/>
        <end position="151"/>
    </location>
</feature>
<evidence type="ECO:0000256" key="1">
    <source>
        <dbReference type="SAM" id="MobiDB-lite"/>
    </source>
</evidence>
<feature type="compositionally biased region" description="Basic and acidic residues" evidence="1">
    <location>
        <begin position="132"/>
        <end position="151"/>
    </location>
</feature>